<sequence>MNELIAWLEVNRICFRKIDSELIEIEDFGKMLLADLYGVSSILKVTDSGVRFNLMESPDVLMQEEIYYVVFPFGNNFYYYDLREEFRFNLLRYIGKRQPTRLNVPFVNLGVHTSFELLNGSGDVADWVRKAKYLGHTALGICDYNTMAATLTLQKECAKVELKYVFGYSFTLNHLDEKVEMKVYALADKGLRNLLRIQKAIMVDSADQTLTFRQLLDYAEGLVLVLGKRSGLWLNQSKHVVAMLKEAFGKLYFQVDLTEYKAERIDVEVLHSVACYFENFADPVTFSFEIEPILICDCYYLDKEDARNKIILNKIATSAAHEQSDEQYFKDVDEHFTVIEPLFSNKWDVEKLFERMCGATVEIAEAAEAAYETDRNFMPRYDMTDEEKQKYGDRHAMFLALLEEGFERLVPKGEEEVYRKRLEHEIYILESTDNVDYCLVQFDTVNWARTNGILVGCGRGSAGGCLALYLMGITLIDPIKYNLLFERFLLPERAGLYPAQATVLAGEIESTSHVELTLGNGKVLRLDKDAQLLVVRDETEIVVYADQLNDGDDLVFDHRDYLWNVNYFDNERQYNAISR</sequence>
<comment type="caution">
    <text evidence="2">The sequence shown here is derived from an EMBL/GenBank/DDBJ whole genome shotgun (WGS) entry which is preliminary data.</text>
</comment>
<proteinExistence type="predicted"/>
<dbReference type="Pfam" id="PF02811">
    <property type="entry name" value="PHP"/>
    <property type="match status" value="1"/>
</dbReference>
<evidence type="ECO:0000313" key="3">
    <source>
        <dbReference type="Proteomes" id="UP000027601"/>
    </source>
</evidence>
<dbReference type="Pfam" id="PF07733">
    <property type="entry name" value="DNA_pol3_alpha"/>
    <property type="match status" value="1"/>
</dbReference>
<dbReference type="Proteomes" id="UP000027601">
    <property type="component" value="Unassembled WGS sequence"/>
</dbReference>
<dbReference type="InterPro" id="IPR003141">
    <property type="entry name" value="Pol/His_phosphatase_N"/>
</dbReference>
<dbReference type="STRING" id="1121097.GCA_000428125_02002"/>
<evidence type="ECO:0000313" key="2">
    <source>
        <dbReference type="EMBL" id="GAK36573.1"/>
    </source>
</evidence>
<accession>A0A069D120</accession>
<dbReference type="eggNOG" id="COG0587">
    <property type="taxonomic scope" value="Bacteria"/>
</dbReference>
<dbReference type="RefSeq" id="WP_187373990.1">
    <property type="nucleotide sequence ID" value="NZ_ATZI01000007.1"/>
</dbReference>
<dbReference type="EMBL" id="BAJS01000008">
    <property type="protein sequence ID" value="GAK36573.1"/>
    <property type="molecule type" value="Genomic_DNA"/>
</dbReference>
<dbReference type="GO" id="GO:0008408">
    <property type="term" value="F:3'-5' exonuclease activity"/>
    <property type="evidence" value="ECO:0007669"/>
    <property type="project" value="InterPro"/>
</dbReference>
<evidence type="ECO:0000259" key="1">
    <source>
        <dbReference type="SMART" id="SM00481"/>
    </source>
</evidence>
<dbReference type="AlphaFoldDB" id="A0A069D120"/>
<protein>
    <submittedName>
        <fullName evidence="2">DNA polymerase III alpha subunit</fullName>
    </submittedName>
</protein>
<keyword evidence="3" id="KW-1185">Reference proteome</keyword>
<reference evidence="2 3" key="1">
    <citation type="journal article" date="2015" name="Microbes Environ.">
        <title>Distribution and evolution of nitrogen fixation genes in the phylum bacteroidetes.</title>
        <authorList>
            <person name="Inoue J."/>
            <person name="Oshima K."/>
            <person name="Suda W."/>
            <person name="Sakamoto M."/>
            <person name="Iino T."/>
            <person name="Noda S."/>
            <person name="Hongoh Y."/>
            <person name="Hattori M."/>
            <person name="Ohkuma M."/>
        </authorList>
    </citation>
    <scope>NUCLEOTIDE SEQUENCE [LARGE SCALE GENOMIC DNA]</scope>
    <source>
        <strain evidence="2 3">JCM 15093</strain>
    </source>
</reference>
<dbReference type="InterPro" id="IPR004013">
    <property type="entry name" value="PHP_dom"/>
</dbReference>
<organism evidence="2 3">
    <name type="scientific">Bacteroides graminisolvens DSM 19988 = JCM 15093</name>
    <dbReference type="NCBI Taxonomy" id="1121097"/>
    <lineage>
        <taxon>Bacteria</taxon>
        <taxon>Pseudomonadati</taxon>
        <taxon>Bacteroidota</taxon>
        <taxon>Bacteroidia</taxon>
        <taxon>Bacteroidales</taxon>
        <taxon>Bacteroidaceae</taxon>
        <taxon>Bacteroides</taxon>
    </lineage>
</organism>
<dbReference type="SMART" id="SM00481">
    <property type="entry name" value="POLIIIAc"/>
    <property type="match status" value="1"/>
</dbReference>
<dbReference type="Gene3D" id="3.20.20.140">
    <property type="entry name" value="Metal-dependent hydrolases"/>
    <property type="match status" value="1"/>
</dbReference>
<dbReference type="PANTHER" id="PTHR32294">
    <property type="entry name" value="DNA POLYMERASE III SUBUNIT ALPHA"/>
    <property type="match status" value="1"/>
</dbReference>
<dbReference type="GO" id="GO:0006260">
    <property type="term" value="P:DNA replication"/>
    <property type="evidence" value="ECO:0007669"/>
    <property type="project" value="InterPro"/>
</dbReference>
<dbReference type="InterPro" id="IPR011708">
    <property type="entry name" value="DNA_pol3_alpha_NTPase_dom"/>
</dbReference>
<name>A0A069D120_9BACE</name>
<gene>
    <name evidence="2" type="ORF">JCM15093_1745</name>
</gene>
<feature type="domain" description="Polymerase/histidinol phosphatase N-terminal" evidence="1">
    <location>
        <begin position="107"/>
        <end position="174"/>
    </location>
</feature>
<dbReference type="InterPro" id="IPR004805">
    <property type="entry name" value="DnaE2/DnaE/PolC"/>
</dbReference>